<proteinExistence type="predicted"/>
<accession>A0ABX2LIM5</accession>
<reference evidence="1 2" key="1">
    <citation type="submission" date="2020-06" db="EMBL/GenBank/DDBJ databases">
        <title>Haloterrigena sp. nov., an extremely halophilic archaeon isolated from a saline sediment.</title>
        <authorList>
            <person name="Liu B.-B."/>
        </authorList>
    </citation>
    <scope>NUCLEOTIDE SEQUENCE [LARGE SCALE GENOMIC DNA]</scope>
    <source>
        <strain evidence="1 2">SYSU A558-1</strain>
    </source>
</reference>
<organism evidence="1 2">
    <name type="scientific">Haloterrigena gelatinilytica</name>
    <dbReference type="NCBI Taxonomy" id="2741724"/>
    <lineage>
        <taxon>Archaea</taxon>
        <taxon>Methanobacteriati</taxon>
        <taxon>Methanobacteriota</taxon>
        <taxon>Stenosarchaea group</taxon>
        <taxon>Halobacteria</taxon>
        <taxon>Halobacteriales</taxon>
        <taxon>Natrialbaceae</taxon>
        <taxon>Haloterrigena</taxon>
    </lineage>
</organism>
<dbReference type="RefSeq" id="WP_174682857.1">
    <property type="nucleotide sequence ID" value="NZ_JABUQZ010000003.1"/>
</dbReference>
<dbReference type="EMBL" id="JABUQZ010000003">
    <property type="protein sequence ID" value="NUC75019.1"/>
    <property type="molecule type" value="Genomic_DNA"/>
</dbReference>
<protein>
    <recommendedName>
        <fullName evidence="3">CopG family transcriptional regulator</fullName>
    </recommendedName>
</protein>
<dbReference type="Proteomes" id="UP001016761">
    <property type="component" value="Unassembled WGS sequence"/>
</dbReference>
<evidence type="ECO:0008006" key="3">
    <source>
        <dbReference type="Google" id="ProtNLM"/>
    </source>
</evidence>
<gene>
    <name evidence="1" type="ORF">HTZ84_22400</name>
</gene>
<keyword evidence="2" id="KW-1185">Reference proteome</keyword>
<comment type="caution">
    <text evidence="1">The sequence shown here is derived from an EMBL/GenBank/DDBJ whole genome shotgun (WGS) entry which is preliminary data.</text>
</comment>
<evidence type="ECO:0000313" key="1">
    <source>
        <dbReference type="EMBL" id="NUC75019.1"/>
    </source>
</evidence>
<sequence>MTKYQFQIDDDKWEDWKDTVPRSKSLEQRIIELIEADTEGRVQEPEDED</sequence>
<evidence type="ECO:0000313" key="2">
    <source>
        <dbReference type="Proteomes" id="UP001016761"/>
    </source>
</evidence>
<name>A0ABX2LIM5_9EURY</name>